<evidence type="ECO:0000313" key="1">
    <source>
        <dbReference type="EMBL" id="MFC3640238.1"/>
    </source>
</evidence>
<accession>A0ABV7UNW7</accession>
<comment type="caution">
    <text evidence="1">The sequence shown here is derived from an EMBL/GenBank/DDBJ whole genome shotgun (WGS) entry which is preliminary data.</text>
</comment>
<gene>
    <name evidence="1" type="ORF">ACFONL_23175</name>
</gene>
<evidence type="ECO:0000313" key="2">
    <source>
        <dbReference type="Proteomes" id="UP001595704"/>
    </source>
</evidence>
<protein>
    <recommendedName>
        <fullName evidence="3">Resolvase/invertase-type recombinase catalytic domain-containing protein</fullName>
    </recommendedName>
</protein>
<name>A0ABV7UNW7_9HYPH</name>
<evidence type="ECO:0008006" key="3">
    <source>
        <dbReference type="Google" id="ProtNLM"/>
    </source>
</evidence>
<organism evidence="1 2">
    <name type="scientific">Camelimonas fluminis</name>
    <dbReference type="NCBI Taxonomy" id="1576911"/>
    <lineage>
        <taxon>Bacteria</taxon>
        <taxon>Pseudomonadati</taxon>
        <taxon>Pseudomonadota</taxon>
        <taxon>Alphaproteobacteria</taxon>
        <taxon>Hyphomicrobiales</taxon>
        <taxon>Chelatococcaceae</taxon>
        <taxon>Camelimonas</taxon>
    </lineage>
</organism>
<reference evidence="2" key="1">
    <citation type="journal article" date="2019" name="Int. J. Syst. Evol. Microbiol.">
        <title>The Global Catalogue of Microorganisms (GCM) 10K type strain sequencing project: providing services to taxonomists for standard genome sequencing and annotation.</title>
        <authorList>
            <consortium name="The Broad Institute Genomics Platform"/>
            <consortium name="The Broad Institute Genome Sequencing Center for Infectious Disease"/>
            <person name="Wu L."/>
            <person name="Ma J."/>
        </authorList>
    </citation>
    <scope>NUCLEOTIDE SEQUENCE [LARGE SCALE GENOMIC DNA]</scope>
    <source>
        <strain evidence="2">KCTC 42282</strain>
    </source>
</reference>
<proteinExistence type="predicted"/>
<dbReference type="EMBL" id="JBHRYC010000136">
    <property type="protein sequence ID" value="MFC3640238.1"/>
    <property type="molecule type" value="Genomic_DNA"/>
</dbReference>
<sequence>MDKYFVTFRIYDGVAAGKSYDERRQSLIDAAYDGCEACWAETTSFLMISTDLRTPDFLKKITRGLSAAHDIVVVFDPDDQSCSYFGPVANADLLRWFVPLAKKLP</sequence>
<dbReference type="Proteomes" id="UP001595704">
    <property type="component" value="Unassembled WGS sequence"/>
</dbReference>
<dbReference type="RefSeq" id="WP_191320936.1">
    <property type="nucleotide sequence ID" value="NZ_BNCG01000031.1"/>
</dbReference>
<keyword evidence="2" id="KW-1185">Reference proteome</keyword>